<dbReference type="EMBL" id="MNPL01005101">
    <property type="protein sequence ID" value="OQR76246.1"/>
    <property type="molecule type" value="Genomic_DNA"/>
</dbReference>
<evidence type="ECO:0000256" key="3">
    <source>
        <dbReference type="ARBA" id="ARBA00018306"/>
    </source>
</evidence>
<dbReference type="PANTHER" id="PTHR16318:SF0">
    <property type="entry name" value="GAMMA-SECRETASE SUBUNIT PEN-2"/>
    <property type="match status" value="1"/>
</dbReference>
<dbReference type="InterPro" id="IPR019379">
    <property type="entry name" value="Gamma_Secretase_Asp_P_PEN2"/>
</dbReference>
<evidence type="ECO:0000256" key="2">
    <source>
        <dbReference type="ARBA" id="ARBA00009607"/>
    </source>
</evidence>
<reference evidence="9 10" key="1">
    <citation type="journal article" date="2017" name="Gigascience">
        <title>Draft genome of the honey bee ectoparasitic mite, Tropilaelaps mercedesae, is shaped by the parasitic life history.</title>
        <authorList>
            <person name="Dong X."/>
            <person name="Armstrong S.D."/>
            <person name="Xia D."/>
            <person name="Makepeace B.L."/>
            <person name="Darby A.C."/>
            <person name="Kadowaki T."/>
        </authorList>
    </citation>
    <scope>NUCLEOTIDE SEQUENCE [LARGE SCALE GENOMIC DNA]</scope>
    <source>
        <strain evidence="9">Wuxi-XJTLU</strain>
    </source>
</reference>
<proteinExistence type="inferred from homology"/>
<evidence type="ECO:0000313" key="9">
    <source>
        <dbReference type="EMBL" id="OQR76246.1"/>
    </source>
</evidence>
<organism evidence="9 10">
    <name type="scientific">Tropilaelaps mercedesae</name>
    <dbReference type="NCBI Taxonomy" id="418985"/>
    <lineage>
        <taxon>Eukaryota</taxon>
        <taxon>Metazoa</taxon>
        <taxon>Ecdysozoa</taxon>
        <taxon>Arthropoda</taxon>
        <taxon>Chelicerata</taxon>
        <taxon>Arachnida</taxon>
        <taxon>Acari</taxon>
        <taxon>Parasitiformes</taxon>
        <taxon>Mesostigmata</taxon>
        <taxon>Gamasina</taxon>
        <taxon>Dermanyssoidea</taxon>
        <taxon>Laelapidae</taxon>
        <taxon>Tropilaelaps</taxon>
    </lineage>
</organism>
<keyword evidence="5" id="KW-0914">Notch signaling pathway</keyword>
<evidence type="ECO:0000256" key="6">
    <source>
        <dbReference type="ARBA" id="ARBA00022989"/>
    </source>
</evidence>
<keyword evidence="10" id="KW-1185">Reference proteome</keyword>
<evidence type="ECO:0000313" key="10">
    <source>
        <dbReference type="Proteomes" id="UP000192247"/>
    </source>
</evidence>
<evidence type="ECO:0000256" key="4">
    <source>
        <dbReference type="ARBA" id="ARBA00022692"/>
    </source>
</evidence>
<dbReference type="FunCoup" id="A0A1V9XRW1">
    <property type="interactions" value="497"/>
</dbReference>
<dbReference type="AlphaFoldDB" id="A0A1V9XRW1"/>
<dbReference type="GO" id="GO:0007219">
    <property type="term" value="P:Notch signaling pathway"/>
    <property type="evidence" value="ECO:0007669"/>
    <property type="project" value="UniProtKB-KW"/>
</dbReference>
<dbReference type="STRING" id="418985.A0A1V9XRW1"/>
<dbReference type="PANTHER" id="PTHR16318">
    <property type="entry name" value="GAMMA-SECRETASE SUBUNIT PEN-2"/>
    <property type="match status" value="1"/>
</dbReference>
<gene>
    <name evidence="9" type="ORF">BIW11_07900</name>
</gene>
<dbReference type="GO" id="GO:0007220">
    <property type="term" value="P:Notch receptor processing"/>
    <property type="evidence" value="ECO:0007669"/>
    <property type="project" value="TreeGrafter"/>
</dbReference>
<dbReference type="OrthoDB" id="524898at2759"/>
<dbReference type="Proteomes" id="UP000192247">
    <property type="component" value="Unassembled WGS sequence"/>
</dbReference>
<sequence>MDLRKMRDEDKVELCRKYFIGGCFLLPFLWAVNACWFFKDAFIRDEFVGQAEIRKYVTRSAIGAMLWLIVAVSWNVVFQLKRASWDDFGDKLSTIVPIGIP</sequence>
<evidence type="ECO:0000256" key="1">
    <source>
        <dbReference type="ARBA" id="ARBA00004141"/>
    </source>
</evidence>
<comment type="similarity">
    <text evidence="2">Belongs to the PEN-2 family.</text>
</comment>
<evidence type="ECO:0000256" key="8">
    <source>
        <dbReference type="SAM" id="Phobius"/>
    </source>
</evidence>
<comment type="subcellular location">
    <subcellularLocation>
        <location evidence="1">Membrane</location>
        <topology evidence="1">Multi-pass membrane protein</topology>
    </subcellularLocation>
</comment>
<dbReference type="Pfam" id="PF10251">
    <property type="entry name" value="PEN-2"/>
    <property type="match status" value="1"/>
</dbReference>
<protein>
    <recommendedName>
        <fullName evidence="3">Gamma-secretase subunit PEN-2</fullName>
    </recommendedName>
</protein>
<accession>A0A1V9XRW1</accession>
<dbReference type="InParanoid" id="A0A1V9XRW1"/>
<keyword evidence="7 8" id="KW-0472">Membrane</keyword>
<comment type="caution">
    <text evidence="9">The sequence shown here is derived from an EMBL/GenBank/DDBJ whole genome shotgun (WGS) entry which is preliminary data.</text>
</comment>
<keyword evidence="6 8" id="KW-1133">Transmembrane helix</keyword>
<evidence type="ECO:0000256" key="7">
    <source>
        <dbReference type="ARBA" id="ARBA00023136"/>
    </source>
</evidence>
<keyword evidence="4 8" id="KW-0812">Transmembrane</keyword>
<feature type="transmembrane region" description="Helical" evidence="8">
    <location>
        <begin position="20"/>
        <end position="39"/>
    </location>
</feature>
<name>A0A1V9XRW1_9ACAR</name>
<feature type="transmembrane region" description="Helical" evidence="8">
    <location>
        <begin position="59"/>
        <end position="78"/>
    </location>
</feature>
<dbReference type="GO" id="GO:0070765">
    <property type="term" value="C:gamma-secretase complex"/>
    <property type="evidence" value="ECO:0007669"/>
    <property type="project" value="TreeGrafter"/>
</dbReference>
<evidence type="ECO:0000256" key="5">
    <source>
        <dbReference type="ARBA" id="ARBA00022976"/>
    </source>
</evidence>